<dbReference type="InterPro" id="IPR002109">
    <property type="entry name" value="Glutaredoxin"/>
</dbReference>
<dbReference type="Proteomes" id="UP000095284">
    <property type="component" value="Unplaced"/>
</dbReference>
<dbReference type="Pfam" id="PF00462">
    <property type="entry name" value="Glutaredoxin"/>
    <property type="match status" value="1"/>
</dbReference>
<evidence type="ECO:0000256" key="7">
    <source>
        <dbReference type="ARBA" id="ARBA00076083"/>
    </source>
</evidence>
<dbReference type="InterPro" id="IPR004480">
    <property type="entry name" value="Monothiol_GRX-rel"/>
</dbReference>
<evidence type="ECO:0000256" key="5">
    <source>
        <dbReference type="ARBA" id="ARBA00023284"/>
    </source>
</evidence>
<dbReference type="PROSITE" id="PS51354">
    <property type="entry name" value="GLUTAREDOXIN_2"/>
    <property type="match status" value="1"/>
</dbReference>
<protein>
    <recommendedName>
        <fullName evidence="6">Glutaredoxin-related protein 5, mitochondrial</fullName>
    </recommendedName>
    <alternativeName>
        <fullName evidence="7">Monothiol glutaredoxin-5</fullName>
    </alternativeName>
</protein>
<keyword evidence="5" id="KW-0676">Redox-active center</keyword>
<evidence type="ECO:0000256" key="4">
    <source>
        <dbReference type="ARBA" id="ARBA00023014"/>
    </source>
</evidence>
<dbReference type="GO" id="GO:0051537">
    <property type="term" value="F:2 iron, 2 sulfur cluster binding"/>
    <property type="evidence" value="ECO:0007669"/>
    <property type="project" value="UniProtKB-KW"/>
</dbReference>
<dbReference type="NCBIfam" id="TIGR00365">
    <property type="entry name" value="Grx4 family monothiol glutaredoxin"/>
    <property type="match status" value="1"/>
</dbReference>
<evidence type="ECO:0000256" key="1">
    <source>
        <dbReference type="ARBA" id="ARBA00022714"/>
    </source>
</evidence>
<dbReference type="AlphaFoldDB" id="A0A1I7STQ3"/>
<dbReference type="PANTHER" id="PTHR10293:SF16">
    <property type="entry name" value="GLUTAREDOXIN-RELATED PROTEIN 5, MITOCHONDRIAL"/>
    <property type="match status" value="1"/>
</dbReference>
<evidence type="ECO:0000259" key="8">
    <source>
        <dbReference type="Pfam" id="PF00462"/>
    </source>
</evidence>
<accession>A0A1I7STQ3</accession>
<organism evidence="9 10">
    <name type="scientific">Bursaphelenchus xylophilus</name>
    <name type="common">Pinewood nematode worm</name>
    <name type="synonym">Aphelenchoides xylophilus</name>
    <dbReference type="NCBI Taxonomy" id="6326"/>
    <lineage>
        <taxon>Eukaryota</taxon>
        <taxon>Metazoa</taxon>
        <taxon>Ecdysozoa</taxon>
        <taxon>Nematoda</taxon>
        <taxon>Chromadorea</taxon>
        <taxon>Rhabditida</taxon>
        <taxon>Tylenchina</taxon>
        <taxon>Tylenchomorpha</taxon>
        <taxon>Aphelenchoidea</taxon>
        <taxon>Aphelenchoididae</taxon>
        <taxon>Bursaphelenchus</taxon>
    </lineage>
</organism>
<evidence type="ECO:0000313" key="10">
    <source>
        <dbReference type="WBParaSite" id="BXY_1642300.1"/>
    </source>
</evidence>
<reference evidence="10" key="1">
    <citation type="submission" date="2016-11" db="UniProtKB">
        <authorList>
            <consortium name="WormBaseParasite"/>
        </authorList>
    </citation>
    <scope>IDENTIFICATION</scope>
</reference>
<keyword evidence="2" id="KW-0479">Metal-binding</keyword>
<name>A0A1I7STQ3_BURXY</name>
<dbReference type="PANTHER" id="PTHR10293">
    <property type="entry name" value="GLUTAREDOXIN FAMILY MEMBER"/>
    <property type="match status" value="1"/>
</dbReference>
<keyword evidence="3" id="KW-0408">Iron</keyword>
<dbReference type="InterPro" id="IPR033658">
    <property type="entry name" value="GRX_PICOT-like"/>
</dbReference>
<keyword evidence="4" id="KW-0411">Iron-sulfur</keyword>
<dbReference type="GO" id="GO:0046872">
    <property type="term" value="F:metal ion binding"/>
    <property type="evidence" value="ECO:0007669"/>
    <property type="project" value="UniProtKB-KW"/>
</dbReference>
<dbReference type="SUPFAM" id="SSF52833">
    <property type="entry name" value="Thioredoxin-like"/>
    <property type="match status" value="1"/>
</dbReference>
<dbReference type="Gene3D" id="3.40.30.10">
    <property type="entry name" value="Glutaredoxin"/>
    <property type="match status" value="1"/>
</dbReference>
<dbReference type="InterPro" id="IPR036249">
    <property type="entry name" value="Thioredoxin-like_sf"/>
</dbReference>
<evidence type="ECO:0000313" key="9">
    <source>
        <dbReference type="Proteomes" id="UP000095284"/>
    </source>
</evidence>
<keyword evidence="1" id="KW-0001">2Fe-2S</keyword>
<sequence>MLRQLFSIAVSQGRRFATTPQLLGNLSPQLKSKIQGLVDQGDVVLFMKGSPEQPMCGFSKTAKMILEFHQIPFKSVDVLVDEDVRNGIKEYSDWPTIPQLYVKGQFVGGSDILLQMHKDGELTEMFQSHGIKSKFSDQDK</sequence>
<evidence type="ECO:0000256" key="2">
    <source>
        <dbReference type="ARBA" id="ARBA00022723"/>
    </source>
</evidence>
<dbReference type="GO" id="GO:0005759">
    <property type="term" value="C:mitochondrial matrix"/>
    <property type="evidence" value="ECO:0007669"/>
    <property type="project" value="TreeGrafter"/>
</dbReference>
<dbReference type="FunFam" id="3.40.30.10:FF:000005">
    <property type="entry name" value="Glutaredoxin 5"/>
    <property type="match status" value="1"/>
</dbReference>
<evidence type="ECO:0000256" key="3">
    <source>
        <dbReference type="ARBA" id="ARBA00023004"/>
    </source>
</evidence>
<dbReference type="CDD" id="cd03028">
    <property type="entry name" value="GRX_PICOT_like"/>
    <property type="match status" value="1"/>
</dbReference>
<feature type="domain" description="Glutaredoxin" evidence="8">
    <location>
        <begin position="43"/>
        <end position="107"/>
    </location>
</feature>
<evidence type="ECO:0000256" key="6">
    <source>
        <dbReference type="ARBA" id="ARBA00067456"/>
    </source>
</evidence>
<dbReference type="eggNOG" id="KOG0911">
    <property type="taxonomic scope" value="Eukaryota"/>
</dbReference>
<proteinExistence type="predicted"/>
<dbReference type="WBParaSite" id="BXY_1642300.1">
    <property type="protein sequence ID" value="BXY_1642300.1"/>
    <property type="gene ID" value="BXY_1642300"/>
</dbReference>